<accession>A0ABU7LAP5</accession>
<evidence type="ECO:0000313" key="2">
    <source>
        <dbReference type="EMBL" id="MEE2058625.1"/>
    </source>
</evidence>
<dbReference type="Gene3D" id="3.60.15.10">
    <property type="entry name" value="Ribonuclease Z/Hydroxyacylglutathione hydrolase-like"/>
    <property type="match status" value="1"/>
</dbReference>
<sequence length="249" mass="27033">MDTVITEIAPDVYRLSTFVDEANLTMNQFLIGGDEPLLFHTGYRSLFPSVSDAVARLIPLNRLRWITFGHVEADECGSMNSWLAVAPAAEVAHGAMACFVQVNDLADRPPRPLQDGEVLDTGLRRVRHIDTPHVPHGWDAGLMFEETTSTLLCGDLFTAFGSYPAQTDSEIVGPALAAEDMGHATCLTPELAPTIRALADLQPRMLAPMHAPAYEGDCHAALGDLAAAYEERFTAALESVRPDDVNKCD</sequence>
<gene>
    <name evidence="2" type="ORF">Q7514_13965</name>
</gene>
<dbReference type="Proteomes" id="UP001336020">
    <property type="component" value="Unassembled WGS sequence"/>
</dbReference>
<comment type="caution">
    <text evidence="2">The sequence shown here is derived from an EMBL/GenBank/DDBJ whole genome shotgun (WGS) entry which is preliminary data.</text>
</comment>
<reference evidence="2 3" key="1">
    <citation type="submission" date="2023-07" db="EMBL/GenBank/DDBJ databases">
        <authorList>
            <person name="Girao M."/>
            <person name="Carvalho M.F."/>
        </authorList>
    </citation>
    <scope>NUCLEOTIDE SEQUENCE [LARGE SCALE GENOMIC DNA]</scope>
    <source>
        <strain evidence="2 3">YIM65754</strain>
    </source>
</reference>
<evidence type="ECO:0000259" key="1">
    <source>
        <dbReference type="Pfam" id="PF19583"/>
    </source>
</evidence>
<proteinExistence type="predicted"/>
<dbReference type="EMBL" id="JAUTXY010000005">
    <property type="protein sequence ID" value="MEE2058625.1"/>
    <property type="molecule type" value="Genomic_DNA"/>
</dbReference>
<feature type="domain" description="ODP" evidence="1">
    <location>
        <begin position="25"/>
        <end position="164"/>
    </location>
</feature>
<dbReference type="InterPro" id="IPR036866">
    <property type="entry name" value="RibonucZ/Hydroxyglut_hydro"/>
</dbReference>
<organism evidence="2 3">
    <name type="scientific">Rhodococcus artemisiae</name>
    <dbReference type="NCBI Taxonomy" id="714159"/>
    <lineage>
        <taxon>Bacteria</taxon>
        <taxon>Bacillati</taxon>
        <taxon>Actinomycetota</taxon>
        <taxon>Actinomycetes</taxon>
        <taxon>Mycobacteriales</taxon>
        <taxon>Nocardiaceae</taxon>
        <taxon>Rhodococcus</taxon>
    </lineage>
</organism>
<dbReference type="SUPFAM" id="SSF56281">
    <property type="entry name" value="Metallo-hydrolase/oxidoreductase"/>
    <property type="match status" value="1"/>
</dbReference>
<name>A0ABU7LAP5_9NOCA</name>
<dbReference type="RefSeq" id="WP_330133861.1">
    <property type="nucleotide sequence ID" value="NZ_JAUTXY010000005.1"/>
</dbReference>
<dbReference type="Pfam" id="PF19583">
    <property type="entry name" value="ODP"/>
    <property type="match status" value="1"/>
</dbReference>
<keyword evidence="3" id="KW-1185">Reference proteome</keyword>
<dbReference type="InterPro" id="IPR045761">
    <property type="entry name" value="ODP_dom"/>
</dbReference>
<protein>
    <submittedName>
        <fullName evidence="2">MBL fold metallo-hydrolase</fullName>
    </submittedName>
</protein>
<evidence type="ECO:0000313" key="3">
    <source>
        <dbReference type="Proteomes" id="UP001336020"/>
    </source>
</evidence>